<accession>A0A3N4LD13</accession>
<feature type="compositionally biased region" description="Low complexity" evidence="1">
    <location>
        <begin position="477"/>
        <end position="493"/>
    </location>
</feature>
<feature type="compositionally biased region" description="Polar residues" evidence="1">
    <location>
        <begin position="295"/>
        <end position="304"/>
    </location>
</feature>
<feature type="region of interest" description="Disordered" evidence="1">
    <location>
        <begin position="219"/>
        <end position="244"/>
    </location>
</feature>
<dbReference type="InParanoid" id="A0A3N4LD13"/>
<dbReference type="EMBL" id="ML121590">
    <property type="protein sequence ID" value="RPB19362.1"/>
    <property type="molecule type" value="Genomic_DNA"/>
</dbReference>
<gene>
    <name evidence="2" type="ORF">L211DRAFT_637918</name>
</gene>
<dbReference type="OrthoDB" id="5349958at2759"/>
<sequence>MSRSQAHVSLQHQTILSNTMATLPGISELAFGLSAKGGKGPSSPPMHHCGGGGDVHPPAQHLGHVDVVPPAPQSNNTSHSRGKPYYTHVSVTQMPMSPWQAISSKGRSIEQIQYEQEPLRYTVQQQLQLQQHQQQKQQQQHNIPQYRPSTAGRMQQASQLSSSSPVPEKQNPSQMQGQHPAAVETWCYNDHDGPWNPMWPRNRVVGPHNVEESFFNKPSLDSGAPVSPRSLRKETCPVAPRPGNGVYYEHDENARQVPTRLVCIPEHHERSASCPTLHLTNPTPIPSRDIRRSNMHNGNYYNSGSFHEQSVAEAHGSSPQTPKTLQNVIRKNLEDPSMHVNKQRVEVKTSYTNDVVFGWMSSPSRELKSAVPTAWGAITIPTSHAIHYGSQETMLSNKSISDLTSTAAETRKQVPRESSSPYADNYHHNNSNNNHNYPRPEIIGASGGRTNHTGHGDSNVMDDYESDRQPSQIPRASSSTTSSDTTNTRISDSGSVTKRRSISAPKREYRCTKKDGCDAVFSCNSLRK</sequence>
<protein>
    <submittedName>
        <fullName evidence="2">Uncharacterized protein</fullName>
    </submittedName>
</protein>
<evidence type="ECO:0000256" key="1">
    <source>
        <dbReference type="SAM" id="MobiDB-lite"/>
    </source>
</evidence>
<feature type="compositionally biased region" description="Low complexity" evidence="1">
    <location>
        <begin position="428"/>
        <end position="437"/>
    </location>
</feature>
<evidence type="ECO:0000313" key="2">
    <source>
        <dbReference type="EMBL" id="RPB19362.1"/>
    </source>
</evidence>
<keyword evidence="3" id="KW-1185">Reference proteome</keyword>
<feature type="region of interest" description="Disordered" evidence="1">
    <location>
        <begin position="274"/>
        <end position="304"/>
    </location>
</feature>
<organism evidence="2 3">
    <name type="scientific">Terfezia boudieri ATCC MYA-4762</name>
    <dbReference type="NCBI Taxonomy" id="1051890"/>
    <lineage>
        <taxon>Eukaryota</taxon>
        <taxon>Fungi</taxon>
        <taxon>Dikarya</taxon>
        <taxon>Ascomycota</taxon>
        <taxon>Pezizomycotina</taxon>
        <taxon>Pezizomycetes</taxon>
        <taxon>Pezizales</taxon>
        <taxon>Pezizaceae</taxon>
        <taxon>Terfezia</taxon>
    </lineage>
</organism>
<feature type="region of interest" description="Disordered" evidence="1">
    <location>
        <begin position="59"/>
        <end position="84"/>
    </location>
</feature>
<evidence type="ECO:0000313" key="3">
    <source>
        <dbReference type="Proteomes" id="UP000267821"/>
    </source>
</evidence>
<feature type="compositionally biased region" description="Low complexity" evidence="1">
    <location>
        <begin position="132"/>
        <end position="141"/>
    </location>
</feature>
<dbReference type="AlphaFoldDB" id="A0A3N4LD13"/>
<dbReference type="Proteomes" id="UP000267821">
    <property type="component" value="Unassembled WGS sequence"/>
</dbReference>
<proteinExistence type="predicted"/>
<feature type="region of interest" description="Disordered" evidence="1">
    <location>
        <begin position="404"/>
        <end position="506"/>
    </location>
</feature>
<feature type="region of interest" description="Disordered" evidence="1">
    <location>
        <begin position="132"/>
        <end position="180"/>
    </location>
</feature>
<reference evidence="2 3" key="1">
    <citation type="journal article" date="2018" name="Nat. Ecol. Evol.">
        <title>Pezizomycetes genomes reveal the molecular basis of ectomycorrhizal truffle lifestyle.</title>
        <authorList>
            <person name="Murat C."/>
            <person name="Payen T."/>
            <person name="Noel B."/>
            <person name="Kuo A."/>
            <person name="Morin E."/>
            <person name="Chen J."/>
            <person name="Kohler A."/>
            <person name="Krizsan K."/>
            <person name="Balestrini R."/>
            <person name="Da Silva C."/>
            <person name="Montanini B."/>
            <person name="Hainaut M."/>
            <person name="Levati E."/>
            <person name="Barry K.W."/>
            <person name="Belfiori B."/>
            <person name="Cichocki N."/>
            <person name="Clum A."/>
            <person name="Dockter R.B."/>
            <person name="Fauchery L."/>
            <person name="Guy J."/>
            <person name="Iotti M."/>
            <person name="Le Tacon F."/>
            <person name="Lindquist E.A."/>
            <person name="Lipzen A."/>
            <person name="Malagnac F."/>
            <person name="Mello A."/>
            <person name="Molinier V."/>
            <person name="Miyauchi S."/>
            <person name="Poulain J."/>
            <person name="Riccioni C."/>
            <person name="Rubini A."/>
            <person name="Sitrit Y."/>
            <person name="Splivallo R."/>
            <person name="Traeger S."/>
            <person name="Wang M."/>
            <person name="Zifcakova L."/>
            <person name="Wipf D."/>
            <person name="Zambonelli A."/>
            <person name="Paolocci F."/>
            <person name="Nowrousian M."/>
            <person name="Ottonello S."/>
            <person name="Baldrian P."/>
            <person name="Spatafora J.W."/>
            <person name="Henrissat B."/>
            <person name="Nagy L.G."/>
            <person name="Aury J.M."/>
            <person name="Wincker P."/>
            <person name="Grigoriev I.V."/>
            <person name="Bonfante P."/>
            <person name="Martin F.M."/>
        </authorList>
    </citation>
    <scope>NUCLEOTIDE SEQUENCE [LARGE SCALE GENOMIC DNA]</scope>
    <source>
        <strain evidence="2 3">ATCC MYA-4762</strain>
    </source>
</reference>
<feature type="compositionally biased region" description="Polar residues" evidence="1">
    <location>
        <begin position="152"/>
        <end position="177"/>
    </location>
</feature>
<name>A0A3N4LD13_9PEZI</name>